<comment type="caution">
    <text evidence="1">The sequence shown here is derived from an EMBL/GenBank/DDBJ whole genome shotgun (WGS) entry which is preliminary data.</text>
</comment>
<dbReference type="Proteomes" id="UP000634136">
    <property type="component" value="Unassembled WGS sequence"/>
</dbReference>
<evidence type="ECO:0000313" key="2">
    <source>
        <dbReference type="Proteomes" id="UP000634136"/>
    </source>
</evidence>
<name>A0A834SRS9_9FABA</name>
<protein>
    <submittedName>
        <fullName evidence="1">Uncharacterized protein</fullName>
    </submittedName>
</protein>
<organism evidence="1 2">
    <name type="scientific">Senna tora</name>
    <dbReference type="NCBI Taxonomy" id="362788"/>
    <lineage>
        <taxon>Eukaryota</taxon>
        <taxon>Viridiplantae</taxon>
        <taxon>Streptophyta</taxon>
        <taxon>Embryophyta</taxon>
        <taxon>Tracheophyta</taxon>
        <taxon>Spermatophyta</taxon>
        <taxon>Magnoliopsida</taxon>
        <taxon>eudicotyledons</taxon>
        <taxon>Gunneridae</taxon>
        <taxon>Pentapetalae</taxon>
        <taxon>rosids</taxon>
        <taxon>fabids</taxon>
        <taxon>Fabales</taxon>
        <taxon>Fabaceae</taxon>
        <taxon>Caesalpinioideae</taxon>
        <taxon>Cassia clade</taxon>
        <taxon>Senna</taxon>
    </lineage>
</organism>
<accession>A0A834SRS9</accession>
<reference evidence="1" key="1">
    <citation type="submission" date="2020-09" db="EMBL/GenBank/DDBJ databases">
        <title>Genome-Enabled Discovery of Anthraquinone Biosynthesis in Senna tora.</title>
        <authorList>
            <person name="Kang S.-H."/>
            <person name="Pandey R.P."/>
            <person name="Lee C.-M."/>
            <person name="Sim J.-S."/>
            <person name="Jeong J.-T."/>
            <person name="Choi B.-S."/>
            <person name="Jung M."/>
            <person name="Ginzburg D."/>
            <person name="Zhao K."/>
            <person name="Won S.Y."/>
            <person name="Oh T.-J."/>
            <person name="Yu Y."/>
            <person name="Kim N.-H."/>
            <person name="Lee O.R."/>
            <person name="Lee T.-H."/>
            <person name="Bashyal P."/>
            <person name="Kim T.-S."/>
            <person name="Lee W.-H."/>
            <person name="Kawkins C."/>
            <person name="Kim C.-K."/>
            <person name="Kim J.S."/>
            <person name="Ahn B.O."/>
            <person name="Rhee S.Y."/>
            <person name="Sohng J.K."/>
        </authorList>
    </citation>
    <scope>NUCLEOTIDE SEQUENCE</scope>
    <source>
        <tissue evidence="1">Leaf</tissue>
    </source>
</reference>
<dbReference type="EMBL" id="JAAIUW010000012">
    <property type="protein sequence ID" value="KAF7808078.1"/>
    <property type="molecule type" value="Genomic_DNA"/>
</dbReference>
<proteinExistence type="predicted"/>
<dbReference type="AlphaFoldDB" id="A0A834SRS9"/>
<gene>
    <name evidence="1" type="ORF">G2W53_040239</name>
</gene>
<keyword evidence="2" id="KW-1185">Reference proteome</keyword>
<evidence type="ECO:0000313" key="1">
    <source>
        <dbReference type="EMBL" id="KAF7808078.1"/>
    </source>
</evidence>
<sequence length="121" mass="13781">MTLDTLSMRITKPHLSIKSARIPNTTRSNRYDLDHTFHAITSPIRALNPLGFQNTTRSTGMNLHTFHEIKSTNSSIKSTQIPKYNPKHIPCGHKPHSSTKSTRIPKYNVKRSIWLTCATTR</sequence>